<dbReference type="KEGG" id="lact:D7I46_02505"/>
<dbReference type="Gene3D" id="3.30.420.40">
    <property type="match status" value="2"/>
</dbReference>
<dbReference type="PANTHER" id="PTHR18964:SF170">
    <property type="entry name" value="SUGAR KINASE"/>
    <property type="match status" value="1"/>
</dbReference>
<dbReference type="OrthoDB" id="9795247at2"/>
<gene>
    <name evidence="2" type="ORF">D7I46_02505</name>
</gene>
<evidence type="ECO:0000313" key="3">
    <source>
        <dbReference type="Proteomes" id="UP000269374"/>
    </source>
</evidence>
<organism evidence="2 3">
    <name type="scientific">Lactococcus allomyrinae</name>
    <dbReference type="NCBI Taxonomy" id="2419773"/>
    <lineage>
        <taxon>Bacteria</taxon>
        <taxon>Bacillati</taxon>
        <taxon>Bacillota</taxon>
        <taxon>Bacilli</taxon>
        <taxon>Lactobacillales</taxon>
        <taxon>Streptococcaceae</taxon>
        <taxon>Lactococcus</taxon>
    </lineage>
</organism>
<accession>A0A387BGC7</accession>
<protein>
    <submittedName>
        <fullName evidence="2">ROK family protein</fullName>
    </submittedName>
</protein>
<keyword evidence="3" id="KW-1185">Reference proteome</keyword>
<name>A0A387BGC7_9LACT</name>
<dbReference type="InterPro" id="IPR043129">
    <property type="entry name" value="ATPase_NBD"/>
</dbReference>
<sequence length="289" mass="31462">MSLLTIDIGGTSIKYARFDKGQLSNQGAFATPDNLDTFYQHLSAVVEQFKENSDVCGVAISSPGAVNKISGVIEGASALPYIHNFDIHSEFEKRFGLPVSIENDANCAALAEVKFGAAKGHSDVLFLVLGTGVGGSFVIDGKIHHGKHLFGGEFGFMLMDEENSFSTLGTTVRMAERYNTRTSENLDAIDIFKLAFAGNEIAKEEMDIFTFNVAKGIFNLSYSFDPECVIIGGGVSQAEWLIPEIQKQLQKIMDTIKIAPFMPEITACQFKNDANLIGATVDFVQTFNK</sequence>
<dbReference type="SUPFAM" id="SSF53067">
    <property type="entry name" value="Actin-like ATPase domain"/>
    <property type="match status" value="1"/>
</dbReference>
<dbReference type="PANTHER" id="PTHR18964">
    <property type="entry name" value="ROK (REPRESSOR, ORF, KINASE) FAMILY"/>
    <property type="match status" value="1"/>
</dbReference>
<reference evidence="2 3" key="1">
    <citation type="submission" date="2018-09" db="EMBL/GenBank/DDBJ databases">
        <title>Genome sequencing of strain 1JSPR-7.</title>
        <authorList>
            <person name="Heo J."/>
            <person name="Kim S.-J."/>
            <person name="Kwon S.-W."/>
        </authorList>
    </citation>
    <scope>NUCLEOTIDE SEQUENCE [LARGE SCALE GENOMIC DNA]</scope>
    <source>
        <strain evidence="2 3">1JSPR-7</strain>
    </source>
</reference>
<dbReference type="AlphaFoldDB" id="A0A387BGC7"/>
<evidence type="ECO:0000313" key="2">
    <source>
        <dbReference type="EMBL" id="AYG00057.1"/>
    </source>
</evidence>
<dbReference type="RefSeq" id="WP_120771445.1">
    <property type="nucleotide sequence ID" value="NZ_CP032627.1"/>
</dbReference>
<dbReference type="InterPro" id="IPR000600">
    <property type="entry name" value="ROK"/>
</dbReference>
<evidence type="ECO:0000256" key="1">
    <source>
        <dbReference type="ARBA" id="ARBA00006479"/>
    </source>
</evidence>
<dbReference type="Pfam" id="PF00480">
    <property type="entry name" value="ROK"/>
    <property type="match status" value="1"/>
</dbReference>
<dbReference type="CDD" id="cd24152">
    <property type="entry name" value="ASKHA_NBD_ROK-like"/>
    <property type="match status" value="1"/>
</dbReference>
<dbReference type="EMBL" id="CP032627">
    <property type="protein sequence ID" value="AYG00057.1"/>
    <property type="molecule type" value="Genomic_DNA"/>
</dbReference>
<proteinExistence type="inferred from homology"/>
<comment type="similarity">
    <text evidence="1">Belongs to the ROK (NagC/XylR) family.</text>
</comment>
<dbReference type="Proteomes" id="UP000269374">
    <property type="component" value="Chromosome"/>
</dbReference>